<reference evidence="3" key="2">
    <citation type="submission" date="2023-03" db="EMBL/GenBank/DDBJ databases">
        <authorList>
            <person name="Inwood S.N."/>
            <person name="Skelly J.G."/>
            <person name="Guhlin J."/>
            <person name="Harrop T.W.R."/>
            <person name="Goldson S.G."/>
            <person name="Dearden P.K."/>
        </authorList>
    </citation>
    <scope>NUCLEOTIDE SEQUENCE</scope>
    <source>
        <strain evidence="3">Irish</strain>
        <tissue evidence="3">Whole body</tissue>
    </source>
</reference>
<protein>
    <recommendedName>
        <fullName evidence="5">Serendipity locus protein alpha</fullName>
    </recommendedName>
</protein>
<dbReference type="GO" id="GO:0016477">
    <property type="term" value="P:cell migration"/>
    <property type="evidence" value="ECO:0007669"/>
    <property type="project" value="TreeGrafter"/>
</dbReference>
<dbReference type="PANTHER" id="PTHR18914:SF33">
    <property type="entry name" value="RE47911P-RELATED"/>
    <property type="match status" value="1"/>
</dbReference>
<evidence type="ECO:0000313" key="3">
    <source>
        <dbReference type="EMBL" id="KAK0157526.1"/>
    </source>
</evidence>
<dbReference type="GO" id="GO:0005912">
    <property type="term" value="C:adherens junction"/>
    <property type="evidence" value="ECO:0007669"/>
    <property type="project" value="TreeGrafter"/>
</dbReference>
<dbReference type="Proteomes" id="UP001168990">
    <property type="component" value="Unassembled WGS sequence"/>
</dbReference>
<reference evidence="3" key="1">
    <citation type="journal article" date="2023" name="bioRxiv">
        <title>Scaffold-level genome assemblies of two parasitoid biocontrol wasps reveal the parthenogenesis mechanism and an associated novel virus.</title>
        <authorList>
            <person name="Inwood S."/>
            <person name="Skelly J."/>
            <person name="Guhlin J."/>
            <person name="Harrop T."/>
            <person name="Goldson S."/>
            <person name="Dearden P."/>
        </authorList>
    </citation>
    <scope>NUCLEOTIDE SEQUENCE</scope>
    <source>
        <strain evidence="3">Irish</strain>
        <tissue evidence="3">Whole body</tissue>
    </source>
</reference>
<organism evidence="3 4">
    <name type="scientific">Microctonus aethiopoides</name>
    <dbReference type="NCBI Taxonomy" id="144406"/>
    <lineage>
        <taxon>Eukaryota</taxon>
        <taxon>Metazoa</taxon>
        <taxon>Ecdysozoa</taxon>
        <taxon>Arthropoda</taxon>
        <taxon>Hexapoda</taxon>
        <taxon>Insecta</taxon>
        <taxon>Pterygota</taxon>
        <taxon>Neoptera</taxon>
        <taxon>Endopterygota</taxon>
        <taxon>Hymenoptera</taxon>
        <taxon>Apocrita</taxon>
        <taxon>Ichneumonoidea</taxon>
        <taxon>Braconidae</taxon>
        <taxon>Euphorinae</taxon>
        <taxon>Microctonus</taxon>
    </lineage>
</organism>
<comment type="subcellular location">
    <subcellularLocation>
        <location evidence="1">Cytoplasm</location>
    </subcellularLocation>
</comment>
<accession>A0AA39C417</accession>
<dbReference type="EMBL" id="JAQQBS010001425">
    <property type="protein sequence ID" value="KAK0157526.1"/>
    <property type="molecule type" value="Genomic_DNA"/>
</dbReference>
<dbReference type="GO" id="GO:0005737">
    <property type="term" value="C:cytoplasm"/>
    <property type="evidence" value="ECO:0007669"/>
    <property type="project" value="UniProtKB-SubCell"/>
</dbReference>
<evidence type="ECO:0000256" key="2">
    <source>
        <dbReference type="ARBA" id="ARBA00022490"/>
    </source>
</evidence>
<gene>
    <name evidence="3" type="ORF">PV328_011261</name>
</gene>
<proteinExistence type="predicted"/>
<evidence type="ECO:0000256" key="1">
    <source>
        <dbReference type="ARBA" id="ARBA00004496"/>
    </source>
</evidence>
<dbReference type="Gene3D" id="1.20.120.810">
    <property type="entry name" value="Vinculin, Vh2 four-helix bundle"/>
    <property type="match status" value="1"/>
</dbReference>
<dbReference type="GO" id="GO:0016342">
    <property type="term" value="C:catenin complex"/>
    <property type="evidence" value="ECO:0007669"/>
    <property type="project" value="TreeGrafter"/>
</dbReference>
<dbReference type="InterPro" id="IPR008837">
    <property type="entry name" value="Serendipity_A"/>
</dbReference>
<dbReference type="GO" id="GO:0051015">
    <property type="term" value="F:actin filament binding"/>
    <property type="evidence" value="ECO:0007669"/>
    <property type="project" value="TreeGrafter"/>
</dbReference>
<dbReference type="GO" id="GO:0008013">
    <property type="term" value="F:beta-catenin binding"/>
    <property type="evidence" value="ECO:0007669"/>
    <property type="project" value="TreeGrafter"/>
</dbReference>
<comment type="caution">
    <text evidence="3">The sequence shown here is derived from an EMBL/GenBank/DDBJ whole genome shotgun (WGS) entry which is preliminary data.</text>
</comment>
<sequence>MLKTKKAQKLLDPMINHLNKLSEMLAKNNDETTEISLKKSALIEGFNRLIKIMFDEFSHYSNDEVADIQTMKSNIIQSFDELFSKEFHEENMMKIFIDKFKSVLKIQEKLESLEMKRQIQVLHDYVKDMGEAQQIEHYLNIKELAVKLLEMFQLLLEYGKNLISELLKDKIILCIHQLYVSFKMLSNLVKEQHKLKLPIFHTKKYLCNRICVCLDKINEILDAPNPTIDDENAEKFNHFVHKMDLALDLITELTGKNQKEQIIHCTELWPAIEDVFSYAMSIAQVCQPENFEEITNICQVIITEYENLKNQLSSEPREIALNGLFIKTTTDALYRLERQINISVLTLVKNVFSDPFCALAKIIDMCGSSLSPEIRSSTDITADIEHFDGISDEIMQIGFYAMACCRDINRVSKIKNIMANLESIELELIPTVTMFYLNPQNEELRTGAKLLTDQWQKDVREFRTTVEVIIDPAAFSQVVLDDLEERVRKMNYCLDHRIPIISQDVKTFVLRACTLAMQITLTINDIGEEKINKQTLMMIRELKAAVYEASAAEKRFRSIIMTDPEQLRVIKRCELLINVVRRLQPALVTVMNDWDLENSVELSTQNNYNSSRSKNELSFIKTPYTIKNFKLPISIQTPNIEAKTPLQRSCLIPYIKQGRTMRLERSILYRNPPLSIDNKSSRINNRNLSCVRQHLFSRNSSIASQCQEIDWTNVSYDLTCILSELSVESSKIDEINSVNEINSSTIGGGGDAPSTIETPQRIADIQQLDKIIDKLQKYNVNK</sequence>
<dbReference type="PANTHER" id="PTHR18914">
    <property type="entry name" value="ALPHA CATENIN"/>
    <property type="match status" value="1"/>
</dbReference>
<dbReference type="AlphaFoldDB" id="A0AA39C417"/>
<evidence type="ECO:0000313" key="4">
    <source>
        <dbReference type="Proteomes" id="UP001168990"/>
    </source>
</evidence>
<keyword evidence="2" id="KW-0963">Cytoplasm</keyword>
<dbReference type="Pfam" id="PF05482">
    <property type="entry name" value="Serendipity_A"/>
    <property type="match status" value="1"/>
</dbReference>
<name>A0AA39C417_9HYME</name>
<keyword evidence="4" id="KW-1185">Reference proteome</keyword>
<dbReference type="GO" id="GO:0007349">
    <property type="term" value="P:cellularization"/>
    <property type="evidence" value="ECO:0007669"/>
    <property type="project" value="InterPro"/>
</dbReference>
<dbReference type="GO" id="GO:0098609">
    <property type="term" value="P:cell-cell adhesion"/>
    <property type="evidence" value="ECO:0007669"/>
    <property type="project" value="TreeGrafter"/>
</dbReference>
<evidence type="ECO:0008006" key="5">
    <source>
        <dbReference type="Google" id="ProtNLM"/>
    </source>
</evidence>